<evidence type="ECO:0000313" key="2">
    <source>
        <dbReference type="EMBL" id="GEP08082.1"/>
    </source>
</evidence>
<dbReference type="InterPro" id="IPR003754">
    <property type="entry name" value="4pyrrol_synth_uPrphyn_synth"/>
</dbReference>
<evidence type="ECO:0000259" key="1">
    <source>
        <dbReference type="Pfam" id="PF02602"/>
    </source>
</evidence>
<evidence type="ECO:0000313" key="3">
    <source>
        <dbReference type="EMBL" id="GLS61712.1"/>
    </source>
</evidence>
<dbReference type="SUPFAM" id="SSF69618">
    <property type="entry name" value="HemD-like"/>
    <property type="match status" value="1"/>
</dbReference>
<dbReference type="Proteomes" id="UP001156856">
    <property type="component" value="Unassembled WGS sequence"/>
</dbReference>
<accession>A0A512JDQ2</accession>
<comment type="caution">
    <text evidence="2">The sequence shown here is derived from an EMBL/GenBank/DDBJ whole genome shotgun (WGS) entry which is preliminary data.</text>
</comment>
<dbReference type="GO" id="GO:0033014">
    <property type="term" value="P:tetrapyrrole biosynthetic process"/>
    <property type="evidence" value="ECO:0007669"/>
    <property type="project" value="InterPro"/>
</dbReference>
<dbReference type="EMBL" id="BSPK01000003">
    <property type="protein sequence ID" value="GLS61712.1"/>
    <property type="molecule type" value="Genomic_DNA"/>
</dbReference>
<reference evidence="3" key="4">
    <citation type="submission" date="2023-01" db="EMBL/GenBank/DDBJ databases">
        <title>Draft genome sequence of Methylobacterium oxalidis strain NBRC 107715.</title>
        <authorList>
            <person name="Sun Q."/>
            <person name="Mori K."/>
        </authorList>
    </citation>
    <scope>NUCLEOTIDE SEQUENCE</scope>
    <source>
        <strain evidence="3">NBRC 107715</strain>
    </source>
</reference>
<dbReference type="EMBL" id="BJZU01000255">
    <property type="protein sequence ID" value="GEP08082.1"/>
    <property type="molecule type" value="Genomic_DNA"/>
</dbReference>
<dbReference type="OrthoDB" id="7163809at2"/>
<reference evidence="2 4" key="3">
    <citation type="submission" date="2019-07" db="EMBL/GenBank/DDBJ databases">
        <title>Whole genome shotgun sequence of Methylobacterium oxalidis NBRC 107715.</title>
        <authorList>
            <person name="Hosoyama A."/>
            <person name="Uohara A."/>
            <person name="Ohji S."/>
            <person name="Ichikawa N."/>
        </authorList>
    </citation>
    <scope>NUCLEOTIDE SEQUENCE [LARGE SCALE GENOMIC DNA]</scope>
    <source>
        <strain evidence="2 4">NBRC 107715</strain>
    </source>
</reference>
<evidence type="ECO:0000313" key="4">
    <source>
        <dbReference type="Proteomes" id="UP000321960"/>
    </source>
</evidence>
<dbReference type="AlphaFoldDB" id="A0A512JDQ2"/>
<dbReference type="Proteomes" id="UP000321960">
    <property type="component" value="Unassembled WGS sequence"/>
</dbReference>
<dbReference type="Pfam" id="PF02602">
    <property type="entry name" value="HEM4"/>
    <property type="match status" value="1"/>
</dbReference>
<feature type="domain" description="Tetrapyrrole biosynthesis uroporphyrinogen III synthase" evidence="1">
    <location>
        <begin position="26"/>
        <end position="230"/>
    </location>
</feature>
<keyword evidence="5" id="KW-1185">Reference proteome</keyword>
<proteinExistence type="predicted"/>
<dbReference type="InterPro" id="IPR036108">
    <property type="entry name" value="4pyrrol_syn_uPrphyn_synt_sf"/>
</dbReference>
<reference evidence="3" key="1">
    <citation type="journal article" date="2014" name="Int. J. Syst. Evol. Microbiol.">
        <title>Complete genome of a new Firmicutes species belonging to the dominant human colonic microbiota ('Ruminococcus bicirculans') reveals two chromosomes and a selective capacity to utilize plant glucans.</title>
        <authorList>
            <consortium name="NISC Comparative Sequencing Program"/>
            <person name="Wegmann U."/>
            <person name="Louis P."/>
            <person name="Goesmann A."/>
            <person name="Henrissat B."/>
            <person name="Duncan S.H."/>
            <person name="Flint H.J."/>
        </authorList>
    </citation>
    <scope>NUCLEOTIDE SEQUENCE</scope>
    <source>
        <strain evidence="3">NBRC 107715</strain>
    </source>
</reference>
<dbReference type="GO" id="GO:0004852">
    <property type="term" value="F:uroporphyrinogen-III synthase activity"/>
    <property type="evidence" value="ECO:0007669"/>
    <property type="project" value="InterPro"/>
</dbReference>
<gene>
    <name evidence="3" type="ORF">GCM10007888_00930</name>
    <name evidence="2" type="ORF">MOX02_61200</name>
</gene>
<sequence>MEFSVESRTACRKILLTRPIAQGRMLAGELMELGWDPVVAPMSEIRPVAWRQEVLAGVQAVLLTSANGGVQLARTDGIDRMLDVYCVGRATAAPLLEAGFPRVRWARGTAFDLARLVRSELGPGQGPLAYLSGDVVSRDLAQLLGPSGFLVRREIVYETCEASSIPEAVLEDMNLGRIAAVLLLSARTARTFCRLVGNGAGKDACRRIDAIAFSGQIAAVLEPSMFGRVEIVGAPTQSGLRKFLAASARSRWSSRTERKRTRP</sequence>
<dbReference type="RefSeq" id="WP_147029460.1">
    <property type="nucleotide sequence ID" value="NZ_BJZU01000255.1"/>
</dbReference>
<dbReference type="CDD" id="cd06578">
    <property type="entry name" value="HemD"/>
    <property type="match status" value="1"/>
</dbReference>
<reference evidence="5" key="2">
    <citation type="journal article" date="2019" name="Int. J. Syst. Evol. Microbiol.">
        <title>The Global Catalogue of Microorganisms (GCM) 10K type strain sequencing project: providing services to taxonomists for standard genome sequencing and annotation.</title>
        <authorList>
            <consortium name="The Broad Institute Genomics Platform"/>
            <consortium name="The Broad Institute Genome Sequencing Center for Infectious Disease"/>
            <person name="Wu L."/>
            <person name="Ma J."/>
        </authorList>
    </citation>
    <scope>NUCLEOTIDE SEQUENCE [LARGE SCALE GENOMIC DNA]</scope>
    <source>
        <strain evidence="5">NBRC 107715</strain>
    </source>
</reference>
<evidence type="ECO:0000313" key="5">
    <source>
        <dbReference type="Proteomes" id="UP001156856"/>
    </source>
</evidence>
<dbReference type="Gene3D" id="3.40.50.10090">
    <property type="match status" value="2"/>
</dbReference>
<name>A0A512JDQ2_9HYPH</name>
<organism evidence="2 4">
    <name type="scientific">Methylobacterium oxalidis</name>
    <dbReference type="NCBI Taxonomy" id="944322"/>
    <lineage>
        <taxon>Bacteria</taxon>
        <taxon>Pseudomonadati</taxon>
        <taxon>Pseudomonadota</taxon>
        <taxon>Alphaproteobacteria</taxon>
        <taxon>Hyphomicrobiales</taxon>
        <taxon>Methylobacteriaceae</taxon>
        <taxon>Methylobacterium</taxon>
    </lineage>
</organism>
<protein>
    <recommendedName>
        <fullName evidence="1">Tetrapyrrole biosynthesis uroporphyrinogen III synthase domain-containing protein</fullName>
    </recommendedName>
</protein>